<gene>
    <name evidence="5" type="ORF">DFR30_0754</name>
</gene>
<dbReference type="SUPFAM" id="SSF48452">
    <property type="entry name" value="TPR-like"/>
    <property type="match status" value="1"/>
</dbReference>
<proteinExistence type="inferred from homology"/>
<dbReference type="Gene3D" id="1.25.40.10">
    <property type="entry name" value="Tetratricopeptide repeat domain"/>
    <property type="match status" value="1"/>
</dbReference>
<accession>A0A4R1HJW5</accession>
<evidence type="ECO:0000313" key="5">
    <source>
        <dbReference type="EMBL" id="TCK17522.1"/>
    </source>
</evidence>
<keyword evidence="6" id="KW-1185">Reference proteome</keyword>
<dbReference type="OrthoDB" id="9816555at2"/>
<dbReference type="InterPro" id="IPR051677">
    <property type="entry name" value="AfsR-DnrI-RedD_regulator"/>
</dbReference>
<evidence type="ECO:0000259" key="4">
    <source>
        <dbReference type="SMART" id="SM01043"/>
    </source>
</evidence>
<dbReference type="RefSeq" id="WP_132971392.1">
    <property type="nucleotide sequence ID" value="NZ_SMFX01000001.1"/>
</dbReference>
<evidence type="ECO:0000256" key="1">
    <source>
        <dbReference type="ARBA" id="ARBA00005820"/>
    </source>
</evidence>
<dbReference type="InterPro" id="IPR005158">
    <property type="entry name" value="BTAD"/>
</dbReference>
<keyword evidence="2 5" id="KW-0238">DNA-binding</keyword>
<dbReference type="Gene3D" id="1.10.10.10">
    <property type="entry name" value="Winged helix-like DNA-binding domain superfamily/Winged helix DNA-binding domain"/>
    <property type="match status" value="1"/>
</dbReference>
<dbReference type="SMART" id="SM01043">
    <property type="entry name" value="BTAD"/>
    <property type="match status" value="1"/>
</dbReference>
<dbReference type="GO" id="GO:0006355">
    <property type="term" value="P:regulation of DNA-templated transcription"/>
    <property type="evidence" value="ECO:0007669"/>
    <property type="project" value="InterPro"/>
</dbReference>
<dbReference type="SMART" id="SM00862">
    <property type="entry name" value="Trans_reg_C"/>
    <property type="match status" value="1"/>
</dbReference>
<evidence type="ECO:0000259" key="3">
    <source>
        <dbReference type="SMART" id="SM00862"/>
    </source>
</evidence>
<sequence>MGINLESRTIQRLYQQHPVSSWSREPTGKRGETPVRIHALGRFSVQTHHYPIALTQLRQQKPFELLQALIAFGGRDVHRETLAAALWPDADGDQAQNTFDVTLHRLRHIFGIKNLFMLHDCKLTLSSQMAWVDVWAFERTVNFNERLLVRARDPAILRQLSRSSERLLNLYQGAFLEREAVRPWMLSLRERLRSKLLRFILDSGKVWEARREWGQAIRLYQKGLEVEPLGEALYQQLIICYRDSGRFSEAINTFHQCRKQLAEQLHIQPSPVTFNLYQSLKSRPTAS</sequence>
<evidence type="ECO:0000256" key="2">
    <source>
        <dbReference type="ARBA" id="ARBA00023125"/>
    </source>
</evidence>
<dbReference type="InterPro" id="IPR016032">
    <property type="entry name" value="Sig_transdc_resp-reg_C-effctor"/>
</dbReference>
<dbReference type="Proteomes" id="UP000295707">
    <property type="component" value="Unassembled WGS sequence"/>
</dbReference>
<comment type="caution">
    <text evidence="5">The sequence shown here is derived from an EMBL/GenBank/DDBJ whole genome shotgun (WGS) entry which is preliminary data.</text>
</comment>
<dbReference type="Pfam" id="PF03704">
    <property type="entry name" value="BTAD"/>
    <property type="match status" value="1"/>
</dbReference>
<dbReference type="PANTHER" id="PTHR35807">
    <property type="entry name" value="TRANSCRIPTIONAL REGULATOR REDD-RELATED"/>
    <property type="match status" value="1"/>
</dbReference>
<name>A0A4R1HJW5_9GAMM</name>
<feature type="domain" description="OmpR/PhoB-type" evidence="3">
    <location>
        <begin position="54"/>
        <end position="118"/>
    </location>
</feature>
<comment type="similarity">
    <text evidence="1">Belongs to the AfsR/DnrI/RedD regulatory family.</text>
</comment>
<dbReference type="SUPFAM" id="SSF46894">
    <property type="entry name" value="C-terminal effector domain of the bipartite response regulators"/>
    <property type="match status" value="1"/>
</dbReference>
<dbReference type="GO" id="GO:0003677">
    <property type="term" value="F:DNA binding"/>
    <property type="evidence" value="ECO:0007669"/>
    <property type="project" value="UniProtKB-KW"/>
</dbReference>
<reference evidence="5 6" key="1">
    <citation type="submission" date="2019-03" db="EMBL/GenBank/DDBJ databases">
        <title>Genomic Encyclopedia of Type Strains, Phase IV (KMG-IV): sequencing the most valuable type-strain genomes for metagenomic binning, comparative biology and taxonomic classification.</title>
        <authorList>
            <person name="Goeker M."/>
        </authorList>
    </citation>
    <scope>NUCLEOTIDE SEQUENCE [LARGE SCALE GENOMIC DNA]</scope>
    <source>
        <strain evidence="5 6">DSM 19610</strain>
    </source>
</reference>
<dbReference type="EMBL" id="SMFX01000001">
    <property type="protein sequence ID" value="TCK17522.1"/>
    <property type="molecule type" value="Genomic_DNA"/>
</dbReference>
<organism evidence="5 6">
    <name type="scientific">Thiogranum longum</name>
    <dbReference type="NCBI Taxonomy" id="1537524"/>
    <lineage>
        <taxon>Bacteria</taxon>
        <taxon>Pseudomonadati</taxon>
        <taxon>Pseudomonadota</taxon>
        <taxon>Gammaproteobacteria</taxon>
        <taxon>Chromatiales</taxon>
        <taxon>Ectothiorhodospiraceae</taxon>
        <taxon>Thiogranum</taxon>
    </lineage>
</organism>
<dbReference type="PANTHER" id="PTHR35807:SF2">
    <property type="entry name" value="TRANSCRIPTIONAL ACTIVATOR DOMAIN"/>
    <property type="match status" value="1"/>
</dbReference>
<evidence type="ECO:0000313" key="6">
    <source>
        <dbReference type="Proteomes" id="UP000295707"/>
    </source>
</evidence>
<dbReference type="InterPro" id="IPR001867">
    <property type="entry name" value="OmpR/PhoB-type_DNA-bd"/>
</dbReference>
<dbReference type="InterPro" id="IPR036388">
    <property type="entry name" value="WH-like_DNA-bd_sf"/>
</dbReference>
<protein>
    <submittedName>
        <fullName evidence="5">DNA-binding SARP family transcriptional activator</fullName>
    </submittedName>
</protein>
<dbReference type="AlphaFoldDB" id="A0A4R1HJW5"/>
<dbReference type="InterPro" id="IPR011990">
    <property type="entry name" value="TPR-like_helical_dom_sf"/>
</dbReference>
<dbReference type="GO" id="GO:0000160">
    <property type="term" value="P:phosphorelay signal transduction system"/>
    <property type="evidence" value="ECO:0007669"/>
    <property type="project" value="InterPro"/>
</dbReference>
<feature type="domain" description="Bacterial transcriptional activator" evidence="4">
    <location>
        <begin position="132"/>
        <end position="281"/>
    </location>
</feature>